<dbReference type="EMBL" id="LNRQ01000007">
    <property type="protein sequence ID" value="KZM87764.1"/>
    <property type="molecule type" value="Genomic_DNA"/>
</dbReference>
<dbReference type="AlphaFoldDB" id="A0A164TNB1"/>
<dbReference type="OMA" id="HRINHEK"/>
<dbReference type="FunFam" id="1.10.510.10:FF:000590">
    <property type="entry name" value="PR5-like receptor kinase"/>
    <property type="match status" value="1"/>
</dbReference>
<keyword evidence="3" id="KW-0808">Transferase</keyword>
<organism evidence="15">
    <name type="scientific">Daucus carota subsp. sativus</name>
    <name type="common">Carrot</name>
    <dbReference type="NCBI Taxonomy" id="79200"/>
    <lineage>
        <taxon>Eukaryota</taxon>
        <taxon>Viridiplantae</taxon>
        <taxon>Streptophyta</taxon>
        <taxon>Embryophyta</taxon>
        <taxon>Tracheophyta</taxon>
        <taxon>Spermatophyta</taxon>
        <taxon>Magnoliopsida</taxon>
        <taxon>eudicotyledons</taxon>
        <taxon>Gunneridae</taxon>
        <taxon>Pentapetalae</taxon>
        <taxon>asterids</taxon>
        <taxon>campanulids</taxon>
        <taxon>Apiales</taxon>
        <taxon>Apiaceae</taxon>
        <taxon>Apioideae</taxon>
        <taxon>Scandiceae</taxon>
        <taxon>Daucinae</taxon>
        <taxon>Daucus</taxon>
        <taxon>Daucus sect. Daucus</taxon>
    </lineage>
</organism>
<dbReference type="Gene3D" id="3.30.200.20">
    <property type="entry name" value="Phosphorylase Kinase, domain 1"/>
    <property type="match status" value="1"/>
</dbReference>
<keyword evidence="6 12" id="KW-0547">Nucleotide-binding</keyword>
<evidence type="ECO:0000256" key="9">
    <source>
        <dbReference type="ARBA" id="ARBA00022989"/>
    </source>
</evidence>
<dbReference type="Pfam" id="PF13947">
    <property type="entry name" value="GUB_WAK_bind"/>
    <property type="match status" value="1"/>
</dbReference>
<dbReference type="GO" id="GO:0016020">
    <property type="term" value="C:membrane"/>
    <property type="evidence" value="ECO:0007669"/>
    <property type="project" value="UniProtKB-SubCell"/>
</dbReference>
<dbReference type="InterPro" id="IPR008271">
    <property type="entry name" value="Ser/Thr_kinase_AS"/>
</dbReference>
<accession>A0A164TNB1</accession>
<evidence type="ECO:0000313" key="15">
    <source>
        <dbReference type="EMBL" id="KZM87764.1"/>
    </source>
</evidence>
<sequence>MSKHGVATLEHDKCSVTWCRRGGTEIRFPFHRINHEKDKQLRSKYCGVPGFQLSCSTSDRSNNFPVLKFEYQVNTSLPGIHLSFSVEAYVDSIDYKSQQLHFFTKSNNITQHYGYYLPNSPFKHLKLREFPVDDPRYLTDYTFYRCSATISDIGTIDHIIEEVPSLSGHDYQVYVVYSHFRTVEALLTWCTKLYNVSRTPFFGGGLSWSWPNCRHCEGKDQYCKFKANSSTNTECFPVPKGPSSHRLLETGKVGGILVLSFMLVAFCYAIYLYKQKKNYQQKIEVFLEDYKALKPTRYSYADIKKISNHFKVKLGEGGYGSVFKGQLSNDVPVAVKILNDKADAKGSGADFINEVSTIGLIHHVNVVRLVGYCADGCRRALVYEFLPNNSLENYVYSKENRRNGFLGWQKMEEIALGIAKGIEYLHQGCAQRILHFDIKPHNILLDQNFNPKIADFGLAKLCSKGQSIVSMTMARGTVGYIAPEVFSRNFGKVSSKSDVYSFGMLLLEMVGARNHTLTETENTSEVYFPEWIFRQLEQETETRSQIEEDGKSKIERKLKIVGLCCVNWHPADRPSMKHVIQMLEAEDCPAMPPNPFSSTSSRNAFSAASARPFANELEVISESE</sequence>
<dbReference type="Pfam" id="PF00069">
    <property type="entry name" value="Pkinase"/>
    <property type="match status" value="1"/>
</dbReference>
<keyword evidence="8 12" id="KW-0067">ATP-binding</keyword>
<dbReference type="SUPFAM" id="SSF56112">
    <property type="entry name" value="Protein kinase-like (PK-like)"/>
    <property type="match status" value="1"/>
</dbReference>
<dbReference type="PROSITE" id="PS00107">
    <property type="entry name" value="PROTEIN_KINASE_ATP"/>
    <property type="match status" value="1"/>
</dbReference>
<keyword evidence="7" id="KW-0418">Kinase</keyword>
<dbReference type="Gramene" id="KZM87764">
    <property type="protein sequence ID" value="KZM87764"/>
    <property type="gene ID" value="DCAR_024865"/>
</dbReference>
<evidence type="ECO:0000256" key="7">
    <source>
        <dbReference type="ARBA" id="ARBA00022777"/>
    </source>
</evidence>
<gene>
    <name evidence="15" type="ORF">DCAR_024865</name>
</gene>
<proteinExistence type="predicted"/>
<keyword evidence="11" id="KW-0325">Glycoprotein</keyword>
<dbReference type="InterPro" id="IPR025287">
    <property type="entry name" value="WAK_GUB"/>
</dbReference>
<evidence type="ECO:0000256" key="2">
    <source>
        <dbReference type="ARBA" id="ARBA00022527"/>
    </source>
</evidence>
<dbReference type="Gene3D" id="1.10.510.10">
    <property type="entry name" value="Transferase(Phosphotransferase) domain 1"/>
    <property type="match status" value="1"/>
</dbReference>
<feature type="binding site" evidence="12">
    <location>
        <position position="336"/>
    </location>
    <ligand>
        <name>ATP</name>
        <dbReference type="ChEBI" id="CHEBI:30616"/>
    </ligand>
</feature>
<dbReference type="InterPro" id="IPR011009">
    <property type="entry name" value="Kinase-like_dom_sf"/>
</dbReference>
<dbReference type="InterPro" id="IPR017441">
    <property type="entry name" value="Protein_kinase_ATP_BS"/>
</dbReference>
<evidence type="ECO:0000256" key="11">
    <source>
        <dbReference type="ARBA" id="ARBA00023180"/>
    </source>
</evidence>
<reference evidence="15" key="1">
    <citation type="journal article" date="2016" name="Nat. Genet.">
        <title>A high-quality carrot genome assembly provides new insights into carotenoid accumulation and asterid genome evolution.</title>
        <authorList>
            <person name="Iorizzo M."/>
            <person name="Ellison S."/>
            <person name="Senalik D."/>
            <person name="Zeng P."/>
            <person name="Satapoomin P."/>
            <person name="Huang J."/>
            <person name="Bowman M."/>
            <person name="Iovene M."/>
            <person name="Sanseverino W."/>
            <person name="Cavagnaro P."/>
            <person name="Yildiz M."/>
            <person name="Macko-Podgorni A."/>
            <person name="Moranska E."/>
            <person name="Grzebelus E."/>
            <person name="Grzebelus D."/>
            <person name="Ashrafi H."/>
            <person name="Zheng Z."/>
            <person name="Cheng S."/>
            <person name="Spooner D."/>
            <person name="Van Deynze A."/>
            <person name="Simon P."/>
        </authorList>
    </citation>
    <scope>NUCLEOTIDE SEQUENCE [LARGE SCALE GENOMIC DNA]</scope>
    <source>
        <tissue evidence="15">Leaf</tissue>
    </source>
</reference>
<comment type="subcellular location">
    <subcellularLocation>
        <location evidence="1">Membrane</location>
        <topology evidence="1">Single-pass type I membrane protein</topology>
    </subcellularLocation>
</comment>
<dbReference type="GO" id="GO:0030247">
    <property type="term" value="F:polysaccharide binding"/>
    <property type="evidence" value="ECO:0007669"/>
    <property type="project" value="InterPro"/>
</dbReference>
<evidence type="ECO:0000256" key="12">
    <source>
        <dbReference type="PROSITE-ProRule" id="PRU10141"/>
    </source>
</evidence>
<evidence type="ECO:0000256" key="8">
    <source>
        <dbReference type="ARBA" id="ARBA00022840"/>
    </source>
</evidence>
<keyword evidence="4 13" id="KW-0812">Transmembrane</keyword>
<dbReference type="InterPro" id="IPR045874">
    <property type="entry name" value="LRK10/LRL21-25-like"/>
</dbReference>
<evidence type="ECO:0000256" key="6">
    <source>
        <dbReference type="ARBA" id="ARBA00022741"/>
    </source>
</evidence>
<dbReference type="FunFam" id="3.30.200.20:FF:000178">
    <property type="entry name" value="serine/threonine-protein kinase PBS1-like"/>
    <property type="match status" value="1"/>
</dbReference>
<keyword evidence="10 13" id="KW-0472">Membrane</keyword>
<protein>
    <recommendedName>
        <fullName evidence="14">Protein kinase domain-containing protein</fullName>
    </recommendedName>
</protein>
<dbReference type="GO" id="GO:0005524">
    <property type="term" value="F:ATP binding"/>
    <property type="evidence" value="ECO:0007669"/>
    <property type="project" value="UniProtKB-UniRule"/>
</dbReference>
<dbReference type="STRING" id="79200.A0A164TNB1"/>
<dbReference type="InterPro" id="IPR000719">
    <property type="entry name" value="Prot_kinase_dom"/>
</dbReference>
<keyword evidence="9 13" id="KW-1133">Transmembrane helix</keyword>
<evidence type="ECO:0000256" key="3">
    <source>
        <dbReference type="ARBA" id="ARBA00022679"/>
    </source>
</evidence>
<dbReference type="SMART" id="SM00220">
    <property type="entry name" value="S_TKc"/>
    <property type="match status" value="1"/>
</dbReference>
<evidence type="ECO:0000256" key="4">
    <source>
        <dbReference type="ARBA" id="ARBA00022692"/>
    </source>
</evidence>
<feature type="domain" description="Protein kinase" evidence="14">
    <location>
        <begin position="308"/>
        <end position="597"/>
    </location>
</feature>
<dbReference type="PANTHER" id="PTHR27009">
    <property type="entry name" value="RUST RESISTANCE KINASE LR10-RELATED"/>
    <property type="match status" value="1"/>
</dbReference>
<keyword evidence="5" id="KW-0732">Signal</keyword>
<comment type="caution">
    <text evidence="15">The sequence shown here is derived from an EMBL/GenBank/DDBJ whole genome shotgun (WGS) entry which is preliminary data.</text>
</comment>
<dbReference type="PROSITE" id="PS00108">
    <property type="entry name" value="PROTEIN_KINASE_ST"/>
    <property type="match status" value="1"/>
</dbReference>
<keyword evidence="2" id="KW-0723">Serine/threonine-protein kinase</keyword>
<name>A0A164TNB1_DAUCS</name>
<feature type="transmembrane region" description="Helical" evidence="13">
    <location>
        <begin position="253"/>
        <end position="273"/>
    </location>
</feature>
<evidence type="ECO:0000259" key="14">
    <source>
        <dbReference type="PROSITE" id="PS50011"/>
    </source>
</evidence>
<dbReference type="GO" id="GO:0004674">
    <property type="term" value="F:protein serine/threonine kinase activity"/>
    <property type="evidence" value="ECO:0007669"/>
    <property type="project" value="UniProtKB-KW"/>
</dbReference>
<dbReference type="PROSITE" id="PS50011">
    <property type="entry name" value="PROTEIN_KINASE_DOM"/>
    <property type="match status" value="1"/>
</dbReference>
<evidence type="ECO:0000256" key="1">
    <source>
        <dbReference type="ARBA" id="ARBA00004479"/>
    </source>
</evidence>
<evidence type="ECO:0000256" key="13">
    <source>
        <dbReference type="SAM" id="Phobius"/>
    </source>
</evidence>
<evidence type="ECO:0000256" key="5">
    <source>
        <dbReference type="ARBA" id="ARBA00022729"/>
    </source>
</evidence>
<evidence type="ECO:0000256" key="10">
    <source>
        <dbReference type="ARBA" id="ARBA00023136"/>
    </source>
</evidence>